<gene>
    <name evidence="2" type="ORF">NCTC12993_00786</name>
</gene>
<sequence length="147" mass="17065">MSREDPQLRIRLPIELKDKIEDAAKSNNRSMNAEIVQRLDNSFLNELREDEVISAQDAIQLVEKARDELSEIIFKRTFSEINKKVRIGHSTFHILLSDLELDGLSDDDFNTVFEKTFSHLKELGYEVWEKTWDVNGFGVEIPSKQPT</sequence>
<accession>A0A485A9V7</accession>
<dbReference type="Proteomes" id="UP000401081">
    <property type="component" value="Unassembled WGS sequence"/>
</dbReference>
<reference evidence="2 3" key="1">
    <citation type="submission" date="2019-03" db="EMBL/GenBank/DDBJ databases">
        <authorList>
            <consortium name="Pathogen Informatics"/>
        </authorList>
    </citation>
    <scope>NUCLEOTIDE SEQUENCE [LARGE SCALE GENOMIC DNA]</scope>
    <source>
        <strain evidence="2 3">NCTC12993</strain>
    </source>
</reference>
<dbReference type="SUPFAM" id="SSF47598">
    <property type="entry name" value="Ribbon-helix-helix"/>
    <property type="match status" value="1"/>
</dbReference>
<dbReference type="GO" id="GO:0006355">
    <property type="term" value="P:regulation of DNA-templated transcription"/>
    <property type="evidence" value="ECO:0007669"/>
    <property type="project" value="InterPro"/>
</dbReference>
<proteinExistence type="predicted"/>
<dbReference type="GO" id="GO:0043565">
    <property type="term" value="F:sequence-specific DNA binding"/>
    <property type="evidence" value="ECO:0007669"/>
    <property type="project" value="UniProtKB-ARBA"/>
</dbReference>
<evidence type="ECO:0000313" key="2">
    <source>
        <dbReference type="EMBL" id="VFS57662.1"/>
    </source>
</evidence>
<dbReference type="RefSeq" id="WP_061279017.1">
    <property type="nucleotide sequence ID" value="NZ_BCTM01000001.1"/>
</dbReference>
<name>A0A485A9V7_KLUCR</name>
<dbReference type="InterPro" id="IPR005569">
    <property type="entry name" value="Arc_DNA-bd_dom"/>
</dbReference>
<organism evidence="2 3">
    <name type="scientific">Kluyvera cryocrescens</name>
    <name type="common">Kluyvera citrophila</name>
    <dbReference type="NCBI Taxonomy" id="580"/>
    <lineage>
        <taxon>Bacteria</taxon>
        <taxon>Pseudomonadati</taxon>
        <taxon>Pseudomonadota</taxon>
        <taxon>Gammaproteobacteria</taxon>
        <taxon>Enterobacterales</taxon>
        <taxon>Enterobacteriaceae</taxon>
        <taxon>Kluyvera</taxon>
    </lineage>
</organism>
<dbReference type="Pfam" id="PF03869">
    <property type="entry name" value="Arc"/>
    <property type="match status" value="1"/>
</dbReference>
<dbReference type="InterPro" id="IPR013321">
    <property type="entry name" value="Arc_rbn_hlx_hlx"/>
</dbReference>
<dbReference type="EMBL" id="CAADJD010000009">
    <property type="protein sequence ID" value="VFS57662.1"/>
    <property type="molecule type" value="Genomic_DNA"/>
</dbReference>
<dbReference type="Gene3D" id="1.10.1220.10">
    <property type="entry name" value="Met repressor-like"/>
    <property type="match status" value="1"/>
</dbReference>
<feature type="domain" description="Arc-like DNA binding" evidence="1">
    <location>
        <begin position="2"/>
        <end position="46"/>
    </location>
</feature>
<dbReference type="InterPro" id="IPR010985">
    <property type="entry name" value="Ribbon_hlx_hlx"/>
</dbReference>
<dbReference type="AlphaFoldDB" id="A0A485A9V7"/>
<evidence type="ECO:0000259" key="1">
    <source>
        <dbReference type="Pfam" id="PF03869"/>
    </source>
</evidence>
<evidence type="ECO:0000313" key="3">
    <source>
        <dbReference type="Proteomes" id="UP000401081"/>
    </source>
</evidence>
<keyword evidence="3" id="KW-1185">Reference proteome</keyword>
<protein>
    <submittedName>
        <fullName evidence="2">Arc-like DNA binding domain</fullName>
    </submittedName>
</protein>